<protein>
    <submittedName>
        <fullName evidence="1">Uncharacterized protein</fullName>
    </submittedName>
</protein>
<dbReference type="AlphaFoldDB" id="A0AAV4UXX7"/>
<proteinExistence type="predicted"/>
<dbReference type="Proteomes" id="UP001054837">
    <property type="component" value="Unassembled WGS sequence"/>
</dbReference>
<sequence>MQISLAIDNCSEKRRPEVKSVLHWNSCTPLPHSHPFFFSFEGTNQDGGGKILKMESVFKFASRIEKFAIASTEVLGFATNVQALTCMSSRDFYHNFTPPRAQELSILLIFHASSA</sequence>
<evidence type="ECO:0000313" key="2">
    <source>
        <dbReference type="Proteomes" id="UP001054837"/>
    </source>
</evidence>
<name>A0AAV4UXX7_9ARAC</name>
<organism evidence="1 2">
    <name type="scientific">Caerostris darwini</name>
    <dbReference type="NCBI Taxonomy" id="1538125"/>
    <lineage>
        <taxon>Eukaryota</taxon>
        <taxon>Metazoa</taxon>
        <taxon>Ecdysozoa</taxon>
        <taxon>Arthropoda</taxon>
        <taxon>Chelicerata</taxon>
        <taxon>Arachnida</taxon>
        <taxon>Araneae</taxon>
        <taxon>Araneomorphae</taxon>
        <taxon>Entelegynae</taxon>
        <taxon>Araneoidea</taxon>
        <taxon>Araneidae</taxon>
        <taxon>Caerostris</taxon>
    </lineage>
</organism>
<comment type="caution">
    <text evidence="1">The sequence shown here is derived from an EMBL/GenBank/DDBJ whole genome shotgun (WGS) entry which is preliminary data.</text>
</comment>
<keyword evidence="2" id="KW-1185">Reference proteome</keyword>
<accession>A0AAV4UXX7</accession>
<reference evidence="1 2" key="1">
    <citation type="submission" date="2021-06" db="EMBL/GenBank/DDBJ databases">
        <title>Caerostris darwini draft genome.</title>
        <authorList>
            <person name="Kono N."/>
            <person name="Arakawa K."/>
        </authorList>
    </citation>
    <scope>NUCLEOTIDE SEQUENCE [LARGE SCALE GENOMIC DNA]</scope>
</reference>
<dbReference type="EMBL" id="BPLQ01012116">
    <property type="protein sequence ID" value="GIY62667.1"/>
    <property type="molecule type" value="Genomic_DNA"/>
</dbReference>
<evidence type="ECO:0000313" key="1">
    <source>
        <dbReference type="EMBL" id="GIY62667.1"/>
    </source>
</evidence>
<gene>
    <name evidence="1" type="ORF">CDAR_317411</name>
</gene>